<accession>A0A1G9PL11</accession>
<evidence type="ECO:0000256" key="5">
    <source>
        <dbReference type="ARBA" id="ARBA00049429"/>
    </source>
</evidence>
<dbReference type="EC" id="3.5.3.6" evidence="6"/>
<dbReference type="GO" id="GO:0019546">
    <property type="term" value="P:L-arginine deiminase pathway"/>
    <property type="evidence" value="ECO:0007669"/>
    <property type="project" value="UniProtKB-UniRule"/>
</dbReference>
<reference evidence="9 10" key="1">
    <citation type="submission" date="2016-10" db="EMBL/GenBank/DDBJ databases">
        <authorList>
            <person name="de Groot N.N."/>
        </authorList>
    </citation>
    <scope>NUCLEOTIDE SEQUENCE [LARGE SCALE GENOMIC DNA]</scope>
    <source>
        <strain evidence="9 10">SLAS-1</strain>
    </source>
</reference>
<dbReference type="Gene3D" id="1.10.3930.10">
    <property type="entry name" value="Arginine deiminase"/>
    <property type="match status" value="1"/>
</dbReference>
<comment type="similarity">
    <text evidence="2 6">Belongs to the arginine deiminase family.</text>
</comment>
<dbReference type="EMBL" id="FNGO01000013">
    <property type="protein sequence ID" value="SDL99253.1"/>
    <property type="molecule type" value="Genomic_DNA"/>
</dbReference>
<evidence type="ECO:0000256" key="7">
    <source>
        <dbReference type="PIRSR" id="PIRSR006356-1"/>
    </source>
</evidence>
<evidence type="ECO:0000256" key="2">
    <source>
        <dbReference type="ARBA" id="ARBA00010206"/>
    </source>
</evidence>
<name>A0A1G9PL11_9FIRM</name>
<feature type="coiled-coil region" evidence="8">
    <location>
        <begin position="301"/>
        <end position="328"/>
    </location>
</feature>
<keyword evidence="10" id="KW-1185">Reference proteome</keyword>
<evidence type="ECO:0000256" key="8">
    <source>
        <dbReference type="SAM" id="Coils"/>
    </source>
</evidence>
<dbReference type="Pfam" id="PF02274">
    <property type="entry name" value="ADI"/>
    <property type="match status" value="1"/>
</dbReference>
<evidence type="ECO:0000256" key="4">
    <source>
        <dbReference type="ARBA" id="ARBA00022801"/>
    </source>
</evidence>
<dbReference type="AlphaFoldDB" id="A0A1G9PL11"/>
<comment type="subcellular location">
    <subcellularLocation>
        <location evidence="6">Cytoplasm</location>
    </subcellularLocation>
</comment>
<dbReference type="HAMAP" id="MF_00242">
    <property type="entry name" value="Arg_deiminase"/>
    <property type="match status" value="1"/>
</dbReference>
<evidence type="ECO:0000256" key="1">
    <source>
        <dbReference type="ARBA" id="ARBA00005213"/>
    </source>
</evidence>
<dbReference type="Proteomes" id="UP000199476">
    <property type="component" value="Unassembled WGS sequence"/>
</dbReference>
<dbReference type="NCBIfam" id="TIGR01078">
    <property type="entry name" value="arcA"/>
    <property type="match status" value="1"/>
</dbReference>
<proteinExistence type="inferred from homology"/>
<dbReference type="InterPro" id="IPR003876">
    <property type="entry name" value="Arg_deiminase"/>
</dbReference>
<dbReference type="OrthoDB" id="9807502at2"/>
<dbReference type="NCBIfam" id="NF002381">
    <property type="entry name" value="PRK01388.1"/>
    <property type="match status" value="1"/>
</dbReference>
<evidence type="ECO:0000256" key="3">
    <source>
        <dbReference type="ARBA" id="ARBA00022503"/>
    </source>
</evidence>
<sequence length="411" mass="47493">MNFSPLEVYSEIGPLEKVLLHRPGPELEKLTPEMLERLLFDDIPFLRVARREHDEFAGVLSRSGVEVCYLEQLMAESLIDSRVRQRFLEHFLDEAGIVNLSRREMLLDFLQDFDDLELIKTLMAGVRKEEIAGLKNRSLADMVEADHPFLLEPMPNLYFTRDPFAVIGSGISLNRMKFATRNRETIFAEYIFNFHPDFRELDIPRWYSRYEESTLEGGDLLVLNEEVLAAGISERSSPEAIEKFSRRVLKYERFTTVLAFKIPARRAFMHLDTVFTMVDHDIFTIHAEIEGPLQVYSLRIAEDDELRISEERAELEEILKNYLDLEEIKLIRCADGDPINGRREQWNDGSNTLAVAPGKVVVYSRNYVTNRLLKESGVEVEVIPSSELSRGRGGPRCMTMPLIRENIESCR</sequence>
<dbReference type="PIRSF" id="PIRSF006356">
    <property type="entry name" value="Arg_deiminase"/>
    <property type="match status" value="1"/>
</dbReference>
<dbReference type="Gene3D" id="3.75.10.10">
    <property type="entry name" value="L-arginine/glycine Amidinotransferase, Chain A"/>
    <property type="match status" value="1"/>
</dbReference>
<dbReference type="GO" id="GO:0005737">
    <property type="term" value="C:cytoplasm"/>
    <property type="evidence" value="ECO:0007669"/>
    <property type="project" value="UniProtKB-SubCell"/>
</dbReference>
<dbReference type="GO" id="GO:0016990">
    <property type="term" value="F:arginine deiminase activity"/>
    <property type="evidence" value="ECO:0007669"/>
    <property type="project" value="UniProtKB-UniRule"/>
</dbReference>
<dbReference type="PRINTS" id="PR01466">
    <property type="entry name" value="ARGDEIMINASE"/>
</dbReference>
<feature type="active site" description="Amidino-cysteine intermediate" evidence="6 7">
    <location>
        <position position="397"/>
    </location>
</feature>
<dbReference type="UniPathway" id="UPA00254">
    <property type="reaction ID" value="UER00364"/>
</dbReference>
<keyword evidence="3 6" id="KW-0056">Arginine metabolism</keyword>
<keyword evidence="6" id="KW-0963">Cytoplasm</keyword>
<protein>
    <recommendedName>
        <fullName evidence="6">Arginine deiminase</fullName>
        <shortName evidence="6">ADI</shortName>
        <ecNumber evidence="6">3.5.3.6</ecNumber>
    </recommendedName>
    <alternativeName>
        <fullName evidence="6">Arginine dihydrolase</fullName>
        <shortName evidence="6">AD</shortName>
    </alternativeName>
</protein>
<dbReference type="PANTHER" id="PTHR47271">
    <property type="entry name" value="ARGININE DEIMINASE"/>
    <property type="match status" value="1"/>
</dbReference>
<gene>
    <name evidence="6" type="primary">arcA</name>
    <name evidence="9" type="ORF">SAMN04488692_11349</name>
</gene>
<evidence type="ECO:0000313" key="10">
    <source>
        <dbReference type="Proteomes" id="UP000199476"/>
    </source>
</evidence>
<dbReference type="STRING" id="321763.SAMN04488692_11349"/>
<evidence type="ECO:0000313" key="9">
    <source>
        <dbReference type="EMBL" id="SDL99253.1"/>
    </source>
</evidence>
<keyword evidence="8" id="KW-0175">Coiled coil</keyword>
<dbReference type="SUPFAM" id="SSF55909">
    <property type="entry name" value="Pentein"/>
    <property type="match status" value="1"/>
</dbReference>
<comment type="pathway">
    <text evidence="1 6">Amino-acid degradation; L-arginine degradation via ADI pathway; carbamoyl phosphate from L-arginine: step 1/2.</text>
</comment>
<organism evidence="9 10">
    <name type="scientific">Halarsenatibacter silvermanii</name>
    <dbReference type="NCBI Taxonomy" id="321763"/>
    <lineage>
        <taxon>Bacteria</taxon>
        <taxon>Bacillati</taxon>
        <taxon>Bacillota</taxon>
        <taxon>Clostridia</taxon>
        <taxon>Halanaerobiales</taxon>
        <taxon>Halarsenatibacteraceae</taxon>
        <taxon>Halarsenatibacter</taxon>
    </lineage>
</organism>
<keyword evidence="4 6" id="KW-0378">Hydrolase</keyword>
<evidence type="ECO:0000256" key="6">
    <source>
        <dbReference type="HAMAP-Rule" id="MF_00242"/>
    </source>
</evidence>
<dbReference type="RefSeq" id="WP_089760533.1">
    <property type="nucleotide sequence ID" value="NZ_FNGO01000013.1"/>
</dbReference>
<dbReference type="PANTHER" id="PTHR47271:SF2">
    <property type="entry name" value="ARGININE DEIMINASE"/>
    <property type="match status" value="1"/>
</dbReference>
<comment type="catalytic activity">
    <reaction evidence="5 6">
        <text>L-arginine + H2O = L-citrulline + NH4(+)</text>
        <dbReference type="Rhea" id="RHEA:19597"/>
        <dbReference type="ChEBI" id="CHEBI:15377"/>
        <dbReference type="ChEBI" id="CHEBI:28938"/>
        <dbReference type="ChEBI" id="CHEBI:32682"/>
        <dbReference type="ChEBI" id="CHEBI:57743"/>
        <dbReference type="EC" id="3.5.3.6"/>
    </reaction>
</comment>